<proteinExistence type="predicted"/>
<dbReference type="InterPro" id="IPR036890">
    <property type="entry name" value="HATPase_C_sf"/>
</dbReference>
<dbReference type="KEGG" id="tpr:Tpau_0971"/>
<sequence length="417" mass="44239">MIETAMTPTGPYPDETRGRSSLFAPLRSPADLLGSSASWRGLAYLISTLVIGWVLFFLYIVIVLIPFAPAWSFLIAKLERKRVMLMKLPAIADPHPPISGTLAARAGHRLGEASTWREVAYGLVLAAFGPMISFAVMIYGTVVGAMLMAPWITQNEPIQIFGWSVESRLGGLVLCALGVVFGAVGVYLAYAVSAVCAALAQGMLSPREDELRRLVAQLQTSRGVLVNSFEGERRRIERDLHDGPQQDLVSLSMQLGMLQQSVDDESVRGEVAQAQAQVERALAGLRDTVRGVHPQVLDDAGVEAACAELGGPLRVDVVAGKGWQSGRRLPVDVERAMYYTASEAVTNAIKHAGAGSVRIVFTAEPPAMTVTDDGPGGADVAAGTGLAGLVERAESLGATLTVLSPAGGPTTLHWSMP</sequence>
<dbReference type="CDD" id="cd16917">
    <property type="entry name" value="HATPase_UhpB-NarQ-NarX-like"/>
    <property type="match status" value="1"/>
</dbReference>
<keyword evidence="9" id="KW-1133">Transmembrane helix</keyword>
<dbReference type="Pfam" id="PF13796">
    <property type="entry name" value="Sensor"/>
    <property type="match status" value="1"/>
</dbReference>
<dbReference type="InterPro" id="IPR025828">
    <property type="entry name" value="Put_sensor_dom"/>
</dbReference>
<dbReference type="GO" id="GO:0016020">
    <property type="term" value="C:membrane"/>
    <property type="evidence" value="ECO:0007669"/>
    <property type="project" value="InterPro"/>
</dbReference>
<dbReference type="EC" id="2.7.13.3" evidence="2"/>
<keyword evidence="13" id="KW-1185">Reference proteome</keyword>
<evidence type="ECO:0000256" key="5">
    <source>
        <dbReference type="ARBA" id="ARBA00022741"/>
    </source>
</evidence>
<dbReference type="RefSeq" id="WP_013125644.1">
    <property type="nucleotide sequence ID" value="NC_014158.1"/>
</dbReference>
<keyword evidence="9" id="KW-0812">Transmembrane</keyword>
<keyword evidence="8" id="KW-0902">Two-component regulatory system</keyword>
<organism evidence="12 13">
    <name type="scientific">Tsukamurella paurometabola (strain ATCC 8368 / DSM 20162 / CCUG 35730 / CIP 100753 / JCM 10117 / KCTC 9821 / NBRC 16120 / NCIMB 702349 / NCTC 13040)</name>
    <name type="common">Corynebacterium paurometabolum</name>
    <dbReference type="NCBI Taxonomy" id="521096"/>
    <lineage>
        <taxon>Bacteria</taxon>
        <taxon>Bacillati</taxon>
        <taxon>Actinomycetota</taxon>
        <taxon>Actinomycetes</taxon>
        <taxon>Mycobacteriales</taxon>
        <taxon>Tsukamurellaceae</taxon>
        <taxon>Tsukamurella</taxon>
    </lineage>
</organism>
<keyword evidence="7" id="KW-0067">ATP-binding</keyword>
<dbReference type="HOGENOM" id="CLU_000445_20_2_11"/>
<keyword evidence="3" id="KW-0597">Phosphoprotein</keyword>
<feature type="domain" description="Putative sensor" evidence="11">
    <location>
        <begin position="33"/>
        <end position="204"/>
    </location>
</feature>
<evidence type="ECO:0000256" key="2">
    <source>
        <dbReference type="ARBA" id="ARBA00012438"/>
    </source>
</evidence>
<keyword evidence="9" id="KW-0472">Membrane</keyword>
<dbReference type="GO" id="GO:0005524">
    <property type="term" value="F:ATP binding"/>
    <property type="evidence" value="ECO:0007669"/>
    <property type="project" value="UniProtKB-KW"/>
</dbReference>
<feature type="transmembrane region" description="Helical" evidence="9">
    <location>
        <begin position="43"/>
        <end position="76"/>
    </location>
</feature>
<evidence type="ECO:0000256" key="3">
    <source>
        <dbReference type="ARBA" id="ARBA00022553"/>
    </source>
</evidence>
<dbReference type="Gene3D" id="1.20.5.1930">
    <property type="match status" value="1"/>
</dbReference>
<dbReference type="GO" id="GO:0000155">
    <property type="term" value="F:phosphorelay sensor kinase activity"/>
    <property type="evidence" value="ECO:0007669"/>
    <property type="project" value="InterPro"/>
</dbReference>
<reference evidence="12 13" key="2">
    <citation type="journal article" date="2011" name="Stand. Genomic Sci.">
        <title>Complete genome sequence of Tsukamurella paurometabola type strain (no. 33).</title>
        <authorList>
            <person name="Munk A.C."/>
            <person name="Lapidus A."/>
            <person name="Lucas S."/>
            <person name="Nolan M."/>
            <person name="Tice H."/>
            <person name="Cheng J.F."/>
            <person name="Del Rio T.G."/>
            <person name="Goodwin L."/>
            <person name="Pitluck S."/>
            <person name="Liolios K."/>
            <person name="Huntemann M."/>
            <person name="Ivanova N."/>
            <person name="Mavromatis K."/>
            <person name="Mikhailova N."/>
            <person name="Pati A."/>
            <person name="Chen A."/>
            <person name="Palaniappan K."/>
            <person name="Tapia R."/>
            <person name="Han C."/>
            <person name="Land M."/>
            <person name="Hauser L."/>
            <person name="Chang Y.J."/>
            <person name="Jeffries C.D."/>
            <person name="Brettin T."/>
            <person name="Yasawong M."/>
            <person name="Brambilla E.M."/>
            <person name="Rohde M."/>
            <person name="Sikorski J."/>
            <person name="Goker M."/>
            <person name="Detter J.C."/>
            <person name="Woyke T."/>
            <person name="Bristow J."/>
            <person name="Eisen J.A."/>
            <person name="Markowitz V."/>
            <person name="Hugenholtz P."/>
            <person name="Kyrpides N.C."/>
            <person name="Klenk H.P."/>
        </authorList>
    </citation>
    <scope>NUCLEOTIDE SEQUENCE [LARGE SCALE GENOMIC DNA]</scope>
    <source>
        <strain evidence="13">ATCC 8368 / DSM 20162 / CCUG 35730 / CIP 100753 / JCM 10117 / KCTC 9821 / NBRC 16120 / NCIMB 702349 / NCTC 13040</strain>
    </source>
</reference>
<protein>
    <recommendedName>
        <fullName evidence="2">histidine kinase</fullName>
        <ecNumber evidence="2">2.7.13.3</ecNumber>
    </recommendedName>
</protein>
<dbReference type="InterPro" id="IPR050482">
    <property type="entry name" value="Sensor_HK_TwoCompSys"/>
</dbReference>
<dbReference type="Pfam" id="PF07730">
    <property type="entry name" value="HisKA_3"/>
    <property type="match status" value="1"/>
</dbReference>
<evidence type="ECO:0000259" key="11">
    <source>
        <dbReference type="Pfam" id="PF13796"/>
    </source>
</evidence>
<evidence type="ECO:0000313" key="13">
    <source>
        <dbReference type="Proteomes" id="UP000001213"/>
    </source>
</evidence>
<dbReference type="AlphaFoldDB" id="D5UUN3"/>
<feature type="transmembrane region" description="Helical" evidence="9">
    <location>
        <begin position="119"/>
        <end position="149"/>
    </location>
</feature>
<comment type="catalytic activity">
    <reaction evidence="1">
        <text>ATP + protein L-histidine = ADP + protein N-phospho-L-histidine.</text>
        <dbReference type="EC" id="2.7.13.3"/>
    </reaction>
</comment>
<dbReference type="SUPFAM" id="SSF55874">
    <property type="entry name" value="ATPase domain of HSP90 chaperone/DNA topoisomerase II/histidine kinase"/>
    <property type="match status" value="1"/>
</dbReference>
<keyword evidence="4" id="KW-0808">Transferase</keyword>
<evidence type="ECO:0000259" key="10">
    <source>
        <dbReference type="Pfam" id="PF07730"/>
    </source>
</evidence>
<dbReference type="STRING" id="521096.Tpau_0971"/>
<dbReference type="GO" id="GO:0046983">
    <property type="term" value="F:protein dimerization activity"/>
    <property type="evidence" value="ECO:0007669"/>
    <property type="project" value="InterPro"/>
</dbReference>
<name>D5UUN3_TSUPD</name>
<reference evidence="13" key="1">
    <citation type="submission" date="2010-03" db="EMBL/GenBank/DDBJ databases">
        <title>The complete chromosome of Tsukamurella paurometabola DSM 20162.</title>
        <authorList>
            <consortium name="US DOE Joint Genome Institute (JGI-PGF)"/>
            <person name="Lucas S."/>
            <person name="Copeland A."/>
            <person name="Lapidus A."/>
            <person name="Glavina del Rio T."/>
            <person name="Dalin E."/>
            <person name="Tice H."/>
            <person name="Bruce D."/>
            <person name="Goodwin L."/>
            <person name="Pitluck S."/>
            <person name="Kyrpides N."/>
            <person name="Mavromatis K."/>
            <person name="Ivanova N."/>
            <person name="Mikhailova N."/>
            <person name="Munk A.C."/>
            <person name="Brettin T."/>
            <person name="Detter J.C."/>
            <person name="Tapia R."/>
            <person name="Han C."/>
            <person name="Larimer F."/>
            <person name="Land M."/>
            <person name="Hauser L."/>
            <person name="Markowitz V."/>
            <person name="Cheng J.-F."/>
            <person name="Hugenholtz P."/>
            <person name="Woyke T."/>
            <person name="Wu D."/>
            <person name="Jando M."/>
            <person name="Brambilla E."/>
            <person name="Klenk H.-P."/>
            <person name="Eisen J.A."/>
        </authorList>
    </citation>
    <scope>NUCLEOTIDE SEQUENCE [LARGE SCALE GENOMIC DNA]</scope>
    <source>
        <strain evidence="13">ATCC 8368 / DSM 20162 / CCUG 35730 / CIP 100753 / JCM 10117 / KCTC 9821 / NBRC 16120 / NCIMB 702349 / NCTC 13040</strain>
    </source>
</reference>
<dbReference type="Proteomes" id="UP000001213">
    <property type="component" value="Chromosome"/>
</dbReference>
<dbReference type="EMBL" id="CP001966">
    <property type="protein sequence ID" value="ADG77604.1"/>
    <property type="molecule type" value="Genomic_DNA"/>
</dbReference>
<feature type="domain" description="Signal transduction histidine kinase subgroup 3 dimerisation and phosphoacceptor" evidence="10">
    <location>
        <begin position="232"/>
        <end position="297"/>
    </location>
</feature>
<dbReference type="PANTHER" id="PTHR24421">
    <property type="entry name" value="NITRATE/NITRITE SENSOR PROTEIN NARX-RELATED"/>
    <property type="match status" value="1"/>
</dbReference>
<dbReference type="PANTHER" id="PTHR24421:SF10">
    <property type="entry name" value="NITRATE_NITRITE SENSOR PROTEIN NARQ"/>
    <property type="match status" value="1"/>
</dbReference>
<evidence type="ECO:0000256" key="6">
    <source>
        <dbReference type="ARBA" id="ARBA00022777"/>
    </source>
</evidence>
<keyword evidence="6 12" id="KW-0418">Kinase</keyword>
<keyword evidence="5" id="KW-0547">Nucleotide-binding</keyword>
<dbReference type="eggNOG" id="COG4585">
    <property type="taxonomic scope" value="Bacteria"/>
</dbReference>
<evidence type="ECO:0000256" key="8">
    <source>
        <dbReference type="ARBA" id="ARBA00023012"/>
    </source>
</evidence>
<evidence type="ECO:0000313" key="12">
    <source>
        <dbReference type="EMBL" id="ADG77604.1"/>
    </source>
</evidence>
<evidence type="ECO:0000256" key="4">
    <source>
        <dbReference type="ARBA" id="ARBA00022679"/>
    </source>
</evidence>
<dbReference type="Gene3D" id="3.30.565.10">
    <property type="entry name" value="Histidine kinase-like ATPase, C-terminal domain"/>
    <property type="match status" value="1"/>
</dbReference>
<dbReference type="InterPro" id="IPR011712">
    <property type="entry name" value="Sig_transdc_His_kin_sub3_dim/P"/>
</dbReference>
<evidence type="ECO:0000256" key="9">
    <source>
        <dbReference type="SAM" id="Phobius"/>
    </source>
</evidence>
<feature type="transmembrane region" description="Helical" evidence="9">
    <location>
        <begin position="169"/>
        <end position="200"/>
    </location>
</feature>
<evidence type="ECO:0000256" key="1">
    <source>
        <dbReference type="ARBA" id="ARBA00000085"/>
    </source>
</evidence>
<accession>D5UUN3</accession>
<evidence type="ECO:0000256" key="7">
    <source>
        <dbReference type="ARBA" id="ARBA00022840"/>
    </source>
</evidence>
<gene>
    <name evidence="12" type="ordered locus">Tpau_0971</name>
</gene>